<evidence type="ECO:0000256" key="12">
    <source>
        <dbReference type="ARBA" id="ARBA00038905"/>
    </source>
</evidence>
<keyword evidence="5 18" id="KW-0479">Metal-binding</keyword>
<gene>
    <name evidence="20" type="primary">mutT</name>
    <name evidence="20" type="ORF">Q9312_07055</name>
</gene>
<dbReference type="InterPro" id="IPR020476">
    <property type="entry name" value="Nudix_hydrolase"/>
</dbReference>
<dbReference type="EMBL" id="CP133548">
    <property type="protein sequence ID" value="WMS88666.1"/>
    <property type="molecule type" value="Genomic_DNA"/>
</dbReference>
<evidence type="ECO:0000313" key="21">
    <source>
        <dbReference type="Proteomes" id="UP001239782"/>
    </source>
</evidence>
<organism evidence="20 21">
    <name type="scientific">Pleionea litopenaei</name>
    <dbReference type="NCBI Taxonomy" id="3070815"/>
    <lineage>
        <taxon>Bacteria</taxon>
        <taxon>Pseudomonadati</taxon>
        <taxon>Pseudomonadota</taxon>
        <taxon>Gammaproteobacteria</taxon>
        <taxon>Oceanospirillales</taxon>
        <taxon>Pleioneaceae</taxon>
        <taxon>Pleionea</taxon>
    </lineage>
</organism>
<keyword evidence="9" id="KW-0234">DNA repair</keyword>
<dbReference type="EC" id="3.6.1.55" evidence="12"/>
<dbReference type="RefSeq" id="WP_309203886.1">
    <property type="nucleotide sequence ID" value="NZ_CP133548.1"/>
</dbReference>
<dbReference type="GO" id="GO:0035539">
    <property type="term" value="F:8-oxo-7,8-dihydrodeoxyguanosine triphosphate pyrophosphatase activity"/>
    <property type="evidence" value="ECO:0007669"/>
    <property type="project" value="UniProtKB-EC"/>
</dbReference>
<dbReference type="CDD" id="cd03425">
    <property type="entry name" value="NUDIX_MutT_NudA_like"/>
    <property type="match status" value="1"/>
</dbReference>
<dbReference type="NCBIfam" id="TIGR00586">
    <property type="entry name" value="mutt"/>
    <property type="match status" value="1"/>
</dbReference>
<dbReference type="PRINTS" id="PR00502">
    <property type="entry name" value="NUDIXFAMILY"/>
</dbReference>
<dbReference type="SUPFAM" id="SSF55811">
    <property type="entry name" value="Nudix"/>
    <property type="match status" value="1"/>
</dbReference>
<dbReference type="GO" id="GO:0008413">
    <property type="term" value="F:8-oxo-7,8-dihydroguanosine triphosphate pyrophosphatase activity"/>
    <property type="evidence" value="ECO:0007669"/>
    <property type="project" value="InterPro"/>
</dbReference>
<evidence type="ECO:0000256" key="10">
    <source>
        <dbReference type="ARBA" id="ARBA00035861"/>
    </source>
</evidence>
<evidence type="ECO:0000256" key="1">
    <source>
        <dbReference type="ARBA" id="ARBA00001946"/>
    </source>
</evidence>
<dbReference type="FunFam" id="3.90.79.10:FF:000014">
    <property type="entry name" value="8-oxo-dGTP diphosphatase MutT"/>
    <property type="match status" value="1"/>
</dbReference>
<evidence type="ECO:0000256" key="13">
    <source>
        <dbReference type="ARBA" id="ARBA00040794"/>
    </source>
</evidence>
<dbReference type="Pfam" id="PF00293">
    <property type="entry name" value="NUDIX"/>
    <property type="match status" value="1"/>
</dbReference>
<dbReference type="GO" id="GO:0006260">
    <property type="term" value="P:DNA replication"/>
    <property type="evidence" value="ECO:0007669"/>
    <property type="project" value="UniProtKB-KW"/>
</dbReference>
<evidence type="ECO:0000256" key="5">
    <source>
        <dbReference type="ARBA" id="ARBA00022723"/>
    </source>
</evidence>
<dbReference type="PANTHER" id="PTHR47707">
    <property type="entry name" value="8-OXO-DGTP DIPHOSPHATASE"/>
    <property type="match status" value="1"/>
</dbReference>
<evidence type="ECO:0000256" key="9">
    <source>
        <dbReference type="ARBA" id="ARBA00023204"/>
    </source>
</evidence>
<protein>
    <recommendedName>
        <fullName evidence="13">8-oxo-dGTP diphosphatase</fullName>
        <ecNumber evidence="12">3.6.1.55</ecNumber>
    </recommendedName>
    <alternativeName>
        <fullName evidence="16">7,8-dihydro-8-oxoguanine-triphosphatase</fullName>
    </alternativeName>
    <alternativeName>
        <fullName evidence="15">Mutator protein MutT</fullName>
    </alternativeName>
    <alternativeName>
        <fullName evidence="14">dGTP pyrophosphohydrolase</fullName>
    </alternativeName>
</protein>
<dbReference type="InterPro" id="IPR015797">
    <property type="entry name" value="NUDIX_hydrolase-like_dom_sf"/>
</dbReference>
<keyword evidence="21" id="KW-1185">Reference proteome</keyword>
<dbReference type="InterPro" id="IPR003561">
    <property type="entry name" value="Mutator_MutT"/>
</dbReference>
<evidence type="ECO:0000256" key="3">
    <source>
        <dbReference type="ARBA" id="ARBA00022457"/>
    </source>
</evidence>
<keyword evidence="7" id="KW-0378">Hydrolase</keyword>
<feature type="binding site" evidence="18">
    <location>
        <position position="37"/>
    </location>
    <ligand>
        <name>Mg(2+)</name>
        <dbReference type="ChEBI" id="CHEBI:18420"/>
    </ligand>
</feature>
<evidence type="ECO:0000256" key="2">
    <source>
        <dbReference type="ARBA" id="ARBA00005582"/>
    </source>
</evidence>
<evidence type="ECO:0000256" key="11">
    <source>
        <dbReference type="ARBA" id="ARBA00036904"/>
    </source>
</evidence>
<comment type="similarity">
    <text evidence="2">Belongs to the Nudix hydrolase family.</text>
</comment>
<feature type="binding site" evidence="17">
    <location>
        <position position="28"/>
    </location>
    <ligand>
        <name>8-oxo-dGTP</name>
        <dbReference type="ChEBI" id="CHEBI:77896"/>
    </ligand>
</feature>
<dbReference type="GO" id="GO:0044715">
    <property type="term" value="F:8-oxo-dGDP phosphatase activity"/>
    <property type="evidence" value="ECO:0007669"/>
    <property type="project" value="TreeGrafter"/>
</dbReference>
<dbReference type="GO" id="GO:0046872">
    <property type="term" value="F:metal ion binding"/>
    <property type="evidence" value="ECO:0007669"/>
    <property type="project" value="UniProtKB-KW"/>
</dbReference>
<proteinExistence type="inferred from homology"/>
<feature type="binding site" evidence="17">
    <location>
        <begin position="34"/>
        <end position="37"/>
    </location>
    <ligand>
        <name>8-oxo-dGTP</name>
        <dbReference type="ChEBI" id="CHEBI:77896"/>
    </ligand>
</feature>
<sequence length="130" mass="15040">MSEQIEVVAAVIRRDDQVLLAQRPKGKHLEGLWEFPGGKVESTESYEEALVRECEEELDITLENLELIHTVRFEYPEKTVLIRFFMASSFKGEPKGLEGQALKWCSIDDLQPDWFPAANQEVIQILQKEY</sequence>
<keyword evidence="4" id="KW-0235">DNA replication</keyword>
<comment type="cofactor">
    <cofactor evidence="1 18">
        <name>Mg(2+)</name>
        <dbReference type="ChEBI" id="CHEBI:18420"/>
    </cofactor>
</comment>
<evidence type="ECO:0000256" key="17">
    <source>
        <dbReference type="PIRSR" id="PIRSR603561-1"/>
    </source>
</evidence>
<accession>A0AA51RVZ6</accession>
<dbReference type="GO" id="GO:0006281">
    <property type="term" value="P:DNA repair"/>
    <property type="evidence" value="ECO:0007669"/>
    <property type="project" value="UniProtKB-KW"/>
</dbReference>
<keyword evidence="6" id="KW-0227">DNA damage</keyword>
<dbReference type="GO" id="GO:0044716">
    <property type="term" value="F:8-oxo-GDP phosphatase activity"/>
    <property type="evidence" value="ECO:0007669"/>
    <property type="project" value="TreeGrafter"/>
</dbReference>
<evidence type="ECO:0000256" key="7">
    <source>
        <dbReference type="ARBA" id="ARBA00022801"/>
    </source>
</evidence>
<evidence type="ECO:0000256" key="4">
    <source>
        <dbReference type="ARBA" id="ARBA00022705"/>
    </source>
</evidence>
<reference evidence="20 21" key="1">
    <citation type="submission" date="2023-08" db="EMBL/GenBank/DDBJ databases">
        <title>Pleionea litopenaei sp. nov., isolated from stomach of juvenile Litopenaeus vannamei.</title>
        <authorList>
            <person name="Rho A.M."/>
            <person name="Hwang C.Y."/>
        </authorList>
    </citation>
    <scope>NUCLEOTIDE SEQUENCE [LARGE SCALE GENOMIC DNA]</scope>
    <source>
        <strain evidence="20 21">HL-JVS1</strain>
    </source>
</reference>
<feature type="binding site" evidence="17">
    <location>
        <position position="23"/>
    </location>
    <ligand>
        <name>8-oxo-dGTP</name>
        <dbReference type="ChEBI" id="CHEBI:77896"/>
    </ligand>
</feature>
<dbReference type="KEGG" id="plei:Q9312_07055"/>
<dbReference type="PANTHER" id="PTHR47707:SF1">
    <property type="entry name" value="NUDIX HYDROLASE FAMILY PROTEIN"/>
    <property type="match status" value="1"/>
</dbReference>
<comment type="catalytic activity">
    <reaction evidence="10">
        <text>8-oxo-dGTP + H2O = 8-oxo-dGMP + diphosphate + H(+)</text>
        <dbReference type="Rhea" id="RHEA:31575"/>
        <dbReference type="ChEBI" id="CHEBI:15377"/>
        <dbReference type="ChEBI" id="CHEBI:15378"/>
        <dbReference type="ChEBI" id="CHEBI:33019"/>
        <dbReference type="ChEBI" id="CHEBI:63224"/>
        <dbReference type="ChEBI" id="CHEBI:77896"/>
        <dbReference type="EC" id="3.6.1.55"/>
    </reaction>
</comment>
<dbReference type="InterPro" id="IPR047127">
    <property type="entry name" value="MutT-like"/>
</dbReference>
<dbReference type="PROSITE" id="PS51462">
    <property type="entry name" value="NUDIX"/>
    <property type="match status" value="1"/>
</dbReference>
<name>A0AA51RVZ6_9GAMM</name>
<evidence type="ECO:0000256" key="16">
    <source>
        <dbReference type="ARBA" id="ARBA00042798"/>
    </source>
</evidence>
<dbReference type="Gene3D" id="3.90.79.10">
    <property type="entry name" value="Nucleoside Triphosphate Pyrophosphohydrolase"/>
    <property type="match status" value="1"/>
</dbReference>
<feature type="binding site" evidence="18">
    <location>
        <position position="57"/>
    </location>
    <ligand>
        <name>Mg(2+)</name>
        <dbReference type="ChEBI" id="CHEBI:18420"/>
    </ligand>
</feature>
<evidence type="ECO:0000256" key="6">
    <source>
        <dbReference type="ARBA" id="ARBA00022763"/>
    </source>
</evidence>
<evidence type="ECO:0000313" key="20">
    <source>
        <dbReference type="EMBL" id="WMS88666.1"/>
    </source>
</evidence>
<feature type="domain" description="Nudix hydrolase" evidence="19">
    <location>
        <begin position="3"/>
        <end position="129"/>
    </location>
</feature>
<dbReference type="InterPro" id="IPR000086">
    <property type="entry name" value="NUDIX_hydrolase_dom"/>
</dbReference>
<evidence type="ECO:0000256" key="18">
    <source>
        <dbReference type="PIRSR" id="PIRSR603561-2"/>
    </source>
</evidence>
<evidence type="ECO:0000256" key="15">
    <source>
        <dbReference type="ARBA" id="ARBA00041979"/>
    </source>
</evidence>
<feature type="binding site" evidence="17">
    <location>
        <position position="119"/>
    </location>
    <ligand>
        <name>8-oxo-dGTP</name>
        <dbReference type="ChEBI" id="CHEBI:77896"/>
    </ligand>
</feature>
<dbReference type="Proteomes" id="UP001239782">
    <property type="component" value="Chromosome"/>
</dbReference>
<evidence type="ECO:0000256" key="14">
    <source>
        <dbReference type="ARBA" id="ARBA00041592"/>
    </source>
</evidence>
<dbReference type="AlphaFoldDB" id="A0AA51RVZ6"/>
<keyword evidence="8 18" id="KW-0460">Magnesium</keyword>
<evidence type="ECO:0000259" key="19">
    <source>
        <dbReference type="PROSITE" id="PS51462"/>
    </source>
</evidence>
<evidence type="ECO:0000256" key="8">
    <source>
        <dbReference type="ARBA" id="ARBA00022842"/>
    </source>
</evidence>
<keyword evidence="3" id="KW-0515">Mutator protein</keyword>
<comment type="catalytic activity">
    <reaction evidence="11">
        <text>8-oxo-GTP + H2O = 8-oxo-GMP + diphosphate + H(+)</text>
        <dbReference type="Rhea" id="RHEA:67616"/>
        <dbReference type="ChEBI" id="CHEBI:15377"/>
        <dbReference type="ChEBI" id="CHEBI:15378"/>
        <dbReference type="ChEBI" id="CHEBI:33019"/>
        <dbReference type="ChEBI" id="CHEBI:143553"/>
        <dbReference type="ChEBI" id="CHEBI:145694"/>
    </reaction>
</comment>